<evidence type="ECO:0000256" key="5">
    <source>
        <dbReference type="ARBA" id="ARBA00023136"/>
    </source>
</evidence>
<dbReference type="InterPro" id="IPR013604">
    <property type="entry name" value="7TM_chemorcpt"/>
</dbReference>
<dbReference type="EMBL" id="AM292381">
    <property type="protein sequence ID" value="CAL23193.2"/>
    <property type="molecule type" value="Genomic_DNA"/>
</dbReference>
<feature type="transmembrane region" description="Helical" evidence="8">
    <location>
        <begin position="213"/>
        <end position="240"/>
    </location>
</feature>
<comment type="caution">
    <text evidence="8">Lacks conserved residue(s) required for the propagation of feature annotation.</text>
</comment>
<comment type="similarity">
    <text evidence="8">Belongs to the insect chemoreceptor superfamily. Gustatory receptor (GR) family.</text>
</comment>
<keyword evidence="2 8" id="KW-1003">Cell membrane</keyword>
<protein>
    <recommendedName>
        <fullName evidence="8">Gustatory receptor</fullName>
    </recommendedName>
</protein>
<dbReference type="Pfam" id="PF08395">
    <property type="entry name" value="7tm_7"/>
    <property type="match status" value="1"/>
</dbReference>
<evidence type="ECO:0000256" key="7">
    <source>
        <dbReference type="ARBA" id="ARBA00023224"/>
    </source>
</evidence>
<evidence type="ECO:0000256" key="2">
    <source>
        <dbReference type="ARBA" id="ARBA00022475"/>
    </source>
</evidence>
<feature type="transmembrane region" description="Helical" evidence="8">
    <location>
        <begin position="103"/>
        <end position="126"/>
    </location>
</feature>
<keyword evidence="6 8" id="KW-0675">Receptor</keyword>
<dbReference type="PANTHER" id="PTHR21143">
    <property type="entry name" value="INVERTEBRATE GUSTATORY RECEPTOR"/>
    <property type="match status" value="1"/>
</dbReference>
<proteinExistence type="inferred from homology"/>
<sequence>MILVLLVIVNLGLNGLIDWYTVCLVPLNPYQFFLAVQYPRIVVSTFNIVFYMYTLILEERFKLINLIIKQEEFFSPKIKRMVLLHKTLVRVAKSLNQVFAPQLLLWVLLGVMVVTVDLHVFFFTLFNKLLGQYPVGIVGVKNASLFIFDLIFLSFRCTKLCKEANKTAFLWYHIKIDREDEEARDDFIKLGIKLSNDKLEITACRLFKIDNSLILDLLVFITINFVVLLGDLYVTLYIILTNNQAKYCTTLIGLIKNCVIVIFELYYLSHVCQNVSTEVIGNILRLMHRRFEITALRLFTIDNKLLFGVLAYYSTTCDIATILDFWVRCVLSLHCAAVGGSANIMSGCSTSTSTNINTKLFWLY</sequence>
<feature type="transmembrane region" description="Helical" evidence="8">
    <location>
        <begin position="132"/>
        <end position="153"/>
    </location>
</feature>
<keyword evidence="3 8" id="KW-0812">Transmembrane</keyword>
<evidence type="ECO:0000256" key="4">
    <source>
        <dbReference type="ARBA" id="ARBA00022989"/>
    </source>
</evidence>
<evidence type="ECO:0000313" key="9">
    <source>
        <dbReference type="EMBL" id="CAL23193.2"/>
    </source>
</evidence>
<evidence type="ECO:0000256" key="8">
    <source>
        <dbReference type="RuleBase" id="RU363108"/>
    </source>
</evidence>
<name>A2AXC2_TRICA</name>
<comment type="function">
    <text evidence="8">Gustatory receptor which mediates acceptance or avoidance behavior, depending on its substrates.</text>
</comment>
<feature type="transmembrane region" description="Helical" evidence="8">
    <location>
        <begin position="38"/>
        <end position="57"/>
    </location>
</feature>
<evidence type="ECO:0000256" key="6">
    <source>
        <dbReference type="ARBA" id="ARBA00023170"/>
    </source>
</evidence>
<comment type="subcellular location">
    <subcellularLocation>
        <location evidence="1 8">Cell membrane</location>
        <topology evidence="1 8">Multi-pass membrane protein</topology>
    </subcellularLocation>
</comment>
<keyword evidence="4 8" id="KW-1133">Transmembrane helix</keyword>
<keyword evidence="5 8" id="KW-0472">Membrane</keyword>
<dbReference type="GO" id="GO:0050909">
    <property type="term" value="P:sensory perception of taste"/>
    <property type="evidence" value="ECO:0007669"/>
    <property type="project" value="InterPro"/>
</dbReference>
<gene>
    <name evidence="9" type="primary">gr60</name>
</gene>
<evidence type="ECO:0000256" key="1">
    <source>
        <dbReference type="ARBA" id="ARBA00004651"/>
    </source>
</evidence>
<dbReference type="GO" id="GO:0005886">
    <property type="term" value="C:plasma membrane"/>
    <property type="evidence" value="ECO:0007669"/>
    <property type="project" value="UniProtKB-SubCell"/>
</dbReference>
<dbReference type="PANTHER" id="PTHR21143:SF104">
    <property type="entry name" value="GUSTATORY RECEPTOR 8A-RELATED"/>
    <property type="match status" value="1"/>
</dbReference>
<organism evidence="9">
    <name type="scientific">Tribolium castaneum</name>
    <name type="common">Red flour beetle</name>
    <dbReference type="NCBI Taxonomy" id="7070"/>
    <lineage>
        <taxon>Eukaryota</taxon>
        <taxon>Metazoa</taxon>
        <taxon>Ecdysozoa</taxon>
        <taxon>Arthropoda</taxon>
        <taxon>Hexapoda</taxon>
        <taxon>Insecta</taxon>
        <taxon>Pterygota</taxon>
        <taxon>Neoptera</taxon>
        <taxon>Endopterygota</taxon>
        <taxon>Coleoptera</taxon>
        <taxon>Polyphaga</taxon>
        <taxon>Cucujiformia</taxon>
        <taxon>Tenebrionidae</taxon>
        <taxon>Tenebrionidae incertae sedis</taxon>
        <taxon>Tribolium</taxon>
    </lineage>
</organism>
<dbReference type="AlphaFoldDB" id="A2AXC2"/>
<dbReference type="GO" id="GO:0007165">
    <property type="term" value="P:signal transduction"/>
    <property type="evidence" value="ECO:0007669"/>
    <property type="project" value="UniProtKB-KW"/>
</dbReference>
<keyword evidence="7 8" id="KW-0807">Transducer</keyword>
<reference evidence="9" key="1">
    <citation type="submission" date="2006-07" db="EMBL/GenBank/DDBJ databases">
        <authorList>
            <person name="Abdel-latief M."/>
        </authorList>
    </citation>
    <scope>NUCLEOTIDE SEQUENCE</scope>
</reference>
<accession>A2AXC2</accession>
<reference evidence="9" key="2">
    <citation type="journal article" date="2007" name="PLoS ONE">
        <title>A Family of Chemoreceptors in Tribolium castaneum (Tenebrionidae: Coleoptera).</title>
        <authorList>
            <person name="Abdel-Latief M."/>
        </authorList>
    </citation>
    <scope>NUCLEOTIDE SEQUENCE</scope>
</reference>
<evidence type="ECO:0000256" key="3">
    <source>
        <dbReference type="ARBA" id="ARBA00022692"/>
    </source>
</evidence>